<proteinExistence type="predicted"/>
<feature type="transmembrane region" description="Helical" evidence="1">
    <location>
        <begin position="37"/>
        <end position="59"/>
    </location>
</feature>
<dbReference type="Proteomes" id="UP000627838">
    <property type="component" value="Unassembled WGS sequence"/>
</dbReference>
<reference evidence="2 3" key="1">
    <citation type="submission" date="2020-10" db="EMBL/GenBank/DDBJ databases">
        <title>Sequencing the genomes of 1000 actinobacteria strains.</title>
        <authorList>
            <person name="Klenk H.-P."/>
        </authorList>
    </citation>
    <scope>NUCLEOTIDE SEQUENCE [LARGE SCALE GENOMIC DNA]</scope>
    <source>
        <strain evidence="2 3">DSM 46744</strain>
    </source>
</reference>
<accession>A0ABR9JPC4</accession>
<feature type="transmembrane region" description="Helical" evidence="1">
    <location>
        <begin position="12"/>
        <end position="31"/>
    </location>
</feature>
<comment type="caution">
    <text evidence="2">The sequence shown here is derived from an EMBL/GenBank/DDBJ whole genome shotgun (WGS) entry which is preliminary data.</text>
</comment>
<keyword evidence="1" id="KW-0812">Transmembrane</keyword>
<protein>
    <submittedName>
        <fullName evidence="2">Uncharacterized protein</fullName>
    </submittedName>
</protein>
<keyword evidence="1" id="KW-0472">Membrane</keyword>
<dbReference type="EMBL" id="JADBDZ010000001">
    <property type="protein sequence ID" value="MBE1532405.1"/>
    <property type="molecule type" value="Genomic_DNA"/>
</dbReference>
<keyword evidence="1" id="KW-1133">Transmembrane helix</keyword>
<dbReference type="RefSeq" id="WP_192759097.1">
    <property type="nucleotide sequence ID" value="NZ_JADBDZ010000001.1"/>
</dbReference>
<evidence type="ECO:0000313" key="3">
    <source>
        <dbReference type="Proteomes" id="UP000627838"/>
    </source>
</evidence>
<evidence type="ECO:0000256" key="1">
    <source>
        <dbReference type="SAM" id="Phobius"/>
    </source>
</evidence>
<evidence type="ECO:0000313" key="2">
    <source>
        <dbReference type="EMBL" id="MBE1532405.1"/>
    </source>
</evidence>
<name>A0ABR9JPC4_9ACTN</name>
<gene>
    <name evidence="2" type="ORF">H4W34_002238</name>
</gene>
<sequence length="79" mass="8970">MTKKPFRVMRLYTRITLYASFGILFGLFGFVVQGVPWQQAVGVGVFGAVFYGLGMDWFYRRRARQAGAYADTHRTTPPA</sequence>
<keyword evidence="3" id="KW-1185">Reference proteome</keyword>
<organism evidence="2 3">
    <name type="scientific">Actinomadura algeriensis</name>
    <dbReference type="NCBI Taxonomy" id="1679523"/>
    <lineage>
        <taxon>Bacteria</taxon>
        <taxon>Bacillati</taxon>
        <taxon>Actinomycetota</taxon>
        <taxon>Actinomycetes</taxon>
        <taxon>Streptosporangiales</taxon>
        <taxon>Thermomonosporaceae</taxon>
        <taxon>Actinomadura</taxon>
    </lineage>
</organism>